<keyword evidence="2" id="KW-1185">Reference proteome</keyword>
<sequence>MSEISTSRWVTLRHPFQLSGMSGQHKPGTFELRVEKVPLDVSWEAYRTEYTLLLTSGGETSAWSVTTAELEALLANDEAHALNSGHS</sequence>
<name>A0ABW5QME3_9HYPH</name>
<dbReference type="EMBL" id="JBHUNP010000001">
    <property type="protein sequence ID" value="MFD2648631.1"/>
    <property type="molecule type" value="Genomic_DNA"/>
</dbReference>
<comment type="caution">
    <text evidence="1">The sequence shown here is derived from an EMBL/GenBank/DDBJ whole genome shotgun (WGS) entry which is preliminary data.</text>
</comment>
<organism evidence="1 2">
    <name type="scientific">Devosia albogilva</name>
    <dbReference type="NCBI Taxonomy" id="429726"/>
    <lineage>
        <taxon>Bacteria</taxon>
        <taxon>Pseudomonadati</taxon>
        <taxon>Pseudomonadota</taxon>
        <taxon>Alphaproteobacteria</taxon>
        <taxon>Hyphomicrobiales</taxon>
        <taxon>Devosiaceae</taxon>
        <taxon>Devosia</taxon>
    </lineage>
</organism>
<evidence type="ECO:0000313" key="2">
    <source>
        <dbReference type="Proteomes" id="UP001597521"/>
    </source>
</evidence>
<dbReference type="RefSeq" id="WP_386833868.1">
    <property type="nucleotide sequence ID" value="NZ_JBHUNP010000001.1"/>
</dbReference>
<evidence type="ECO:0000313" key="1">
    <source>
        <dbReference type="EMBL" id="MFD2648631.1"/>
    </source>
</evidence>
<accession>A0ABW5QME3</accession>
<dbReference type="Proteomes" id="UP001597521">
    <property type="component" value="Unassembled WGS sequence"/>
</dbReference>
<proteinExistence type="predicted"/>
<reference evidence="2" key="1">
    <citation type="journal article" date="2019" name="Int. J. Syst. Evol. Microbiol.">
        <title>The Global Catalogue of Microorganisms (GCM) 10K type strain sequencing project: providing services to taxonomists for standard genome sequencing and annotation.</title>
        <authorList>
            <consortium name="The Broad Institute Genomics Platform"/>
            <consortium name="The Broad Institute Genome Sequencing Center for Infectious Disease"/>
            <person name="Wu L."/>
            <person name="Ma J."/>
        </authorList>
    </citation>
    <scope>NUCLEOTIDE SEQUENCE [LARGE SCALE GENOMIC DNA]</scope>
    <source>
        <strain evidence="2">CCM 7427</strain>
    </source>
</reference>
<protein>
    <submittedName>
        <fullName evidence="1">Uncharacterized protein</fullName>
    </submittedName>
</protein>
<gene>
    <name evidence="1" type="ORF">ACFSX5_12600</name>
</gene>